<dbReference type="EMBL" id="CP008884">
    <property type="protein sequence ID" value="AIF47268.1"/>
    <property type="molecule type" value="Genomic_DNA"/>
</dbReference>
<feature type="transmembrane region" description="Helical" evidence="1">
    <location>
        <begin position="239"/>
        <end position="258"/>
    </location>
</feature>
<accession>A0A075K511</accession>
<organism evidence="4 5">
    <name type="scientific">Dyella japonica A8</name>
    <dbReference type="NCBI Taxonomy" id="1217721"/>
    <lineage>
        <taxon>Bacteria</taxon>
        <taxon>Pseudomonadati</taxon>
        <taxon>Pseudomonadota</taxon>
        <taxon>Gammaproteobacteria</taxon>
        <taxon>Lysobacterales</taxon>
        <taxon>Rhodanobacteraceae</taxon>
        <taxon>Dyella</taxon>
    </lineage>
</organism>
<dbReference type="KEGG" id="dja:HY57_08250"/>
<dbReference type="InterPro" id="IPR043968">
    <property type="entry name" value="SGNH"/>
</dbReference>
<feature type="domain" description="SGNH" evidence="3">
    <location>
        <begin position="425"/>
        <end position="647"/>
    </location>
</feature>
<dbReference type="InterPro" id="IPR002656">
    <property type="entry name" value="Acyl_transf_3_dom"/>
</dbReference>
<dbReference type="GO" id="GO:0016747">
    <property type="term" value="F:acyltransferase activity, transferring groups other than amino-acyl groups"/>
    <property type="evidence" value="ECO:0007669"/>
    <property type="project" value="InterPro"/>
</dbReference>
<gene>
    <name evidence="4" type="ORF">HY57_08250</name>
</gene>
<dbReference type="InterPro" id="IPR050879">
    <property type="entry name" value="Acyltransferase_3"/>
</dbReference>
<dbReference type="AlphaFoldDB" id="A0A075K511"/>
<dbReference type="PATRIC" id="fig|1217721.7.peg.1711"/>
<feature type="transmembrane region" description="Helical" evidence="1">
    <location>
        <begin position="270"/>
        <end position="296"/>
    </location>
</feature>
<reference evidence="4 5" key="1">
    <citation type="submission" date="2014-07" db="EMBL/GenBank/DDBJ databases">
        <title>Complete Genome Sequence of Dyella japonica Strain A8 Isolated from Malaysian Tropical Soil.</title>
        <authorList>
            <person name="Hui R.K.H."/>
            <person name="Chen J.-W."/>
            <person name="Chan K.-G."/>
            <person name="Leung F.C.C."/>
        </authorList>
    </citation>
    <scope>NUCLEOTIDE SEQUENCE [LARGE SCALE GENOMIC DNA]</scope>
    <source>
        <strain evidence="4 5">A8</strain>
    </source>
</reference>
<dbReference type="RefSeq" id="WP_019467332.1">
    <property type="nucleotide sequence ID" value="NZ_ALOY01000183.1"/>
</dbReference>
<keyword evidence="4" id="KW-0012">Acyltransferase</keyword>
<protein>
    <submittedName>
        <fullName evidence="4">Acyltransferase</fullName>
    </submittedName>
</protein>
<keyword evidence="5" id="KW-1185">Reference proteome</keyword>
<feature type="transmembrane region" description="Helical" evidence="1">
    <location>
        <begin position="153"/>
        <end position="171"/>
    </location>
</feature>
<dbReference type="Proteomes" id="UP000027987">
    <property type="component" value="Chromosome"/>
</dbReference>
<dbReference type="OrthoDB" id="9767863at2"/>
<sequence length="667" mass="72873">MKREDYRLGYRGDIEGLRAIAILLVVGAHAGVPWLAGGFVGVDVFFVLSGFLITGLLLDEISRTGRLAFDAFYLRRFRRLLPALILMLVVVSLLAAVVLAPGEQLQQASAAAMAALWASNIHFALAQMDYFAAGTDTNLFLHTWSLGVEEQFYLVWPLLMLLALGNGHGLTRIGRLRAVMLGIALVSLASSWLLTSWFPQFAFYMMPVRAWEFAAGALVWLGFRGAAEGMSGQRVKPWLPWVVGWLGLGAVLTAAVTFDSHVPYPGWRAMVPALGAVAMVWAGSHGTVSGAARVLSLRPLQALGRISYAWYLWHWPALLLGHAVVGSRGPWVSAAAVLGSLCVACISYRFVEYPTRHQAWWLKRRRLALFGCLAVVVLVNLLSMQWFDVAAGRMDGADMQRYARARSDSPVIYARGCDDWYRGSEVRPCSFGPSNADHTVVLMGDSVAGQWFPAVFRVFADAGWRLVVLTKSACPMVDQPFFYARIGREYTECTIWRRDALAQVAAMHPDIVLLSTVATNGFSRAQWVDGTSRVLQQIDGSVGRVVILRGTPRLPFDGPDCLSEHEGRPKWLAALQACEAPASDAHDTAVFQWLQQAGAQFGNVRMVDMNDLICPSGICRAEQHGVIIFRDSQHLTASFAASLAPGLARRIGVLGEGAALVPATASQ</sequence>
<evidence type="ECO:0000313" key="5">
    <source>
        <dbReference type="Proteomes" id="UP000027987"/>
    </source>
</evidence>
<feature type="domain" description="Acyltransferase 3" evidence="2">
    <location>
        <begin position="13"/>
        <end position="348"/>
    </location>
</feature>
<evidence type="ECO:0000256" key="1">
    <source>
        <dbReference type="SAM" id="Phobius"/>
    </source>
</evidence>
<dbReference type="GO" id="GO:0009103">
    <property type="term" value="P:lipopolysaccharide biosynthetic process"/>
    <property type="evidence" value="ECO:0007669"/>
    <property type="project" value="TreeGrafter"/>
</dbReference>
<feature type="transmembrane region" description="Helical" evidence="1">
    <location>
        <begin position="80"/>
        <end position="100"/>
    </location>
</feature>
<feature type="transmembrane region" description="Helical" evidence="1">
    <location>
        <begin position="308"/>
        <end position="325"/>
    </location>
</feature>
<feature type="transmembrane region" description="Helical" evidence="1">
    <location>
        <begin position="12"/>
        <end position="32"/>
    </location>
</feature>
<proteinExistence type="predicted"/>
<keyword evidence="1" id="KW-0812">Transmembrane</keyword>
<name>A0A075K511_9GAMM</name>
<feature type="transmembrane region" description="Helical" evidence="1">
    <location>
        <begin position="178"/>
        <end position="198"/>
    </location>
</feature>
<keyword evidence="4" id="KW-0808">Transferase</keyword>
<feature type="transmembrane region" description="Helical" evidence="1">
    <location>
        <begin position="367"/>
        <end position="387"/>
    </location>
</feature>
<keyword evidence="1" id="KW-1133">Transmembrane helix</keyword>
<feature type="transmembrane region" description="Helical" evidence="1">
    <location>
        <begin position="210"/>
        <end position="227"/>
    </location>
</feature>
<dbReference type="Pfam" id="PF19040">
    <property type="entry name" value="SGNH"/>
    <property type="match status" value="1"/>
</dbReference>
<dbReference type="HOGENOM" id="CLU_005679_10_1_6"/>
<dbReference type="Pfam" id="PF01757">
    <property type="entry name" value="Acyl_transf_3"/>
    <property type="match status" value="1"/>
</dbReference>
<evidence type="ECO:0000259" key="2">
    <source>
        <dbReference type="Pfam" id="PF01757"/>
    </source>
</evidence>
<dbReference type="PANTHER" id="PTHR23028">
    <property type="entry name" value="ACETYLTRANSFERASE"/>
    <property type="match status" value="1"/>
</dbReference>
<feature type="transmembrane region" description="Helical" evidence="1">
    <location>
        <begin position="331"/>
        <end position="351"/>
    </location>
</feature>
<evidence type="ECO:0000259" key="3">
    <source>
        <dbReference type="Pfam" id="PF19040"/>
    </source>
</evidence>
<keyword evidence="1" id="KW-0472">Membrane</keyword>
<dbReference type="GO" id="GO:0016020">
    <property type="term" value="C:membrane"/>
    <property type="evidence" value="ECO:0007669"/>
    <property type="project" value="TreeGrafter"/>
</dbReference>
<dbReference type="PANTHER" id="PTHR23028:SF53">
    <property type="entry name" value="ACYL_TRANSF_3 DOMAIN-CONTAINING PROTEIN"/>
    <property type="match status" value="1"/>
</dbReference>
<evidence type="ECO:0000313" key="4">
    <source>
        <dbReference type="EMBL" id="AIF47268.1"/>
    </source>
</evidence>